<dbReference type="EMBL" id="JACIDW010000013">
    <property type="protein sequence ID" value="MBB3965948.1"/>
    <property type="molecule type" value="Genomic_DNA"/>
</dbReference>
<accession>A0A7W6GBQ4</accession>
<gene>
    <name evidence="1" type="ORF">GGQ67_003629</name>
</gene>
<keyword evidence="2" id="KW-1185">Reference proteome</keyword>
<dbReference type="Proteomes" id="UP000582090">
    <property type="component" value="Unassembled WGS sequence"/>
</dbReference>
<protein>
    <submittedName>
        <fullName evidence="1">Uncharacterized protein</fullName>
    </submittedName>
</protein>
<reference evidence="1 2" key="1">
    <citation type="submission" date="2020-08" db="EMBL/GenBank/DDBJ databases">
        <title>Genomic Encyclopedia of Type Strains, Phase IV (KMG-IV): sequencing the most valuable type-strain genomes for metagenomic binning, comparative biology and taxonomic classification.</title>
        <authorList>
            <person name="Goeker M."/>
        </authorList>
    </citation>
    <scope>NUCLEOTIDE SEQUENCE [LARGE SCALE GENOMIC DNA]</scope>
    <source>
        <strain evidence="1 2">DSM 26575</strain>
    </source>
</reference>
<sequence length="241" mass="26154">MLAPDALRLITIETLRPTSAVLAKGGFPTFAGKNVLDSRAVSTQDIDHTQAYTPVLSVHTGTSTNTSRGALADLEDFECECVLDIRAELAIAAEEGGTVYAVPMAATDAEGELVLSALCAQVQFLLERSERGVAWRRIAPRVISLEEMPFEFPDLGLRYLRRTMRYRLQVPGDLFLASEGGLPEPMRSIFEALPEQSYAKAKLAELAGYFTAETAPPLEQLVGEVRIGGEQLQIGVGETEP</sequence>
<dbReference type="AlphaFoldDB" id="A0A7W6GBQ4"/>
<name>A0A7W6GBQ4_9HYPH</name>
<dbReference type="RefSeq" id="WP_183901462.1">
    <property type="nucleotide sequence ID" value="NZ_JACIDW010000013.1"/>
</dbReference>
<proteinExistence type="predicted"/>
<comment type="caution">
    <text evidence="1">The sequence shown here is derived from an EMBL/GenBank/DDBJ whole genome shotgun (WGS) entry which is preliminary data.</text>
</comment>
<organism evidence="1 2">
    <name type="scientific">Rhizobium metallidurans</name>
    <dbReference type="NCBI Taxonomy" id="1265931"/>
    <lineage>
        <taxon>Bacteria</taxon>
        <taxon>Pseudomonadati</taxon>
        <taxon>Pseudomonadota</taxon>
        <taxon>Alphaproteobacteria</taxon>
        <taxon>Hyphomicrobiales</taxon>
        <taxon>Rhizobiaceae</taxon>
        <taxon>Rhizobium/Agrobacterium group</taxon>
        <taxon>Rhizobium</taxon>
    </lineage>
</organism>
<evidence type="ECO:0000313" key="1">
    <source>
        <dbReference type="EMBL" id="MBB3965948.1"/>
    </source>
</evidence>
<evidence type="ECO:0000313" key="2">
    <source>
        <dbReference type="Proteomes" id="UP000582090"/>
    </source>
</evidence>